<dbReference type="SUPFAM" id="SSF52540">
    <property type="entry name" value="P-loop containing nucleoside triphosphate hydrolases"/>
    <property type="match status" value="1"/>
</dbReference>
<dbReference type="InterPro" id="IPR027417">
    <property type="entry name" value="P-loop_NTPase"/>
</dbReference>
<organism evidence="1 2">
    <name type="scientific">Tigheibacillus jepli</name>
    <dbReference type="NCBI Taxonomy" id="3035914"/>
    <lineage>
        <taxon>Bacteria</taxon>
        <taxon>Bacillati</taxon>
        <taxon>Bacillota</taxon>
        <taxon>Bacilli</taxon>
        <taxon>Bacillales</taxon>
        <taxon>Bacillaceae</taxon>
        <taxon>Tigheibacillus</taxon>
    </lineage>
</organism>
<comment type="caution">
    <text evidence="1">The sequence shown here is derived from an EMBL/GenBank/DDBJ whole genome shotgun (WGS) entry which is preliminary data.</text>
</comment>
<evidence type="ECO:0000313" key="2">
    <source>
        <dbReference type="Proteomes" id="UP001228376"/>
    </source>
</evidence>
<keyword evidence="1" id="KW-0418">Kinase</keyword>
<dbReference type="RefSeq" id="WP_306066084.1">
    <property type="nucleotide sequence ID" value="NZ_JAROCA020000003.1"/>
</dbReference>
<dbReference type="NCBIfam" id="NF005251">
    <property type="entry name" value="PRK06762.1-1"/>
    <property type="match status" value="1"/>
</dbReference>
<dbReference type="NCBIfam" id="NF005255">
    <property type="entry name" value="PRK06762.2-2"/>
    <property type="match status" value="1"/>
</dbReference>
<keyword evidence="1" id="KW-0808">Transferase</keyword>
<accession>A0ABU5CLL4</accession>
<dbReference type="Proteomes" id="UP001228376">
    <property type="component" value="Unassembled WGS sequence"/>
</dbReference>
<proteinExistence type="predicted"/>
<dbReference type="NCBIfam" id="NF005253">
    <property type="entry name" value="PRK06762.1-4"/>
    <property type="match status" value="1"/>
</dbReference>
<protein>
    <submittedName>
        <fullName evidence="1">Kinase</fullName>
    </submittedName>
</protein>
<dbReference type="Gene3D" id="3.40.50.300">
    <property type="entry name" value="P-loop containing nucleotide triphosphate hydrolases"/>
    <property type="match status" value="1"/>
</dbReference>
<dbReference type="GO" id="GO:0016301">
    <property type="term" value="F:kinase activity"/>
    <property type="evidence" value="ECO:0007669"/>
    <property type="project" value="UniProtKB-KW"/>
</dbReference>
<reference evidence="1 2" key="1">
    <citation type="submission" date="2023-10" db="EMBL/GenBank/DDBJ databases">
        <title>179-bfca-hs.</title>
        <authorList>
            <person name="Miliotis G."/>
            <person name="Sengupta P."/>
            <person name="Hameed A."/>
            <person name="Chuvochina M."/>
            <person name="Mcdonagh F."/>
            <person name="Simpson A.C."/>
            <person name="Singh N.K."/>
            <person name="Rekha P.D."/>
            <person name="Raman K."/>
            <person name="Hugenholtz P."/>
            <person name="Venkateswaran K."/>
        </authorList>
    </citation>
    <scope>NUCLEOTIDE SEQUENCE [LARGE SCALE GENOMIC DNA]</scope>
    <source>
        <strain evidence="1 2">179-BFC-A-HS</strain>
    </source>
</reference>
<keyword evidence="2" id="KW-1185">Reference proteome</keyword>
<dbReference type="EMBL" id="JAROCA020000003">
    <property type="protein sequence ID" value="MDY0407256.1"/>
    <property type="molecule type" value="Genomic_DNA"/>
</dbReference>
<sequence>MESKLIIIRGNSGSGKTTTAKSLQNYLGRGTLLVSQDVVRREMLKVKDREGNLSIDLIRQIAEYGKNKCEFVIVEGILYKKRYGEMLKNLIQSYDQKAYVFYFDLPFEETVLRHNSRDKRIEFGEDSLRAWWNPNDYLGVDGETKLTSDMLQDDVLELILNQLQAKTDSKH</sequence>
<dbReference type="Pfam" id="PF13671">
    <property type="entry name" value="AAA_33"/>
    <property type="match status" value="1"/>
</dbReference>
<evidence type="ECO:0000313" key="1">
    <source>
        <dbReference type="EMBL" id="MDY0407256.1"/>
    </source>
</evidence>
<gene>
    <name evidence="1" type="ORF">P5G51_019685</name>
</gene>
<name>A0ABU5CLL4_9BACI</name>